<sequence length="671" mass="77944">MYSKLKGCMINPSLIYNIHESLNKSSAQDPLLIYYSKTYLSLRKKGFLQTIGFLTKYHRMNQVDLLDETFQDSTVTQSFNLGDFYQRFIPDKYCDIAVRLRKKNRVFITTNNDSNGSVFQTENLIKIYNIFTSEIVDQDVRQNAGEQLAIMISTGDPRLHKAFINLDGVNYCIRMLKNSLIQLTKQKQHLFLNNIQYDTLTKIHSSYISCLCNVFYWNKEIRQHYLFDIELYRFIVKSLLICLKMDFKLNQDKDITLNGDHVPDPTIYSNIQEDLTIIFFIFDKDTESKIEAVLEFQMARSLISDTSNLNQIFNEKLLMDNVDKFFVQYSAPVCFYRQFCAKINSCSTHTDALSLFDLIDVLVSFTSEREDIDTEFDDEYEKDFYLKNSLGYFFGRFSGDWHVSLNRFASILPSSKSKMDQLLFSSSFRTIAKMLRLQAKYFDSFSHTQYTSSQNIDKWLFNILYTNTSPLLVIIKNFLTNYESDETRINSHLTPLCEFIKVYFDRLANSPAKMIDQIKIPSFELLKICIAQMQACEVEKFRNLNKLAIVINLIGSLLRVSLNQAEIQSTNEANNKLYLQLIKSLVQIINIFNIGRGGLSLSFMGNFITKSAHVSLLQLVKSCLNTNDPMQKTIGHAKFWNKFAKQKINDFLNSCRGLIGHLLQQSIEKKI</sequence>
<dbReference type="GO" id="GO:0007099">
    <property type="term" value="P:centriole replication"/>
    <property type="evidence" value="ECO:0007669"/>
    <property type="project" value="TreeGrafter"/>
</dbReference>
<keyword evidence="2" id="KW-1185">Reference proteome</keyword>
<dbReference type="STRING" id="10195.A0A3M7P6L9"/>
<dbReference type="GO" id="GO:0036064">
    <property type="term" value="C:ciliary basal body"/>
    <property type="evidence" value="ECO:0007669"/>
    <property type="project" value="InterPro"/>
</dbReference>
<accession>A0A3M7P6L9</accession>
<dbReference type="OrthoDB" id="428850at2759"/>
<comment type="caution">
    <text evidence="1">The sequence shown here is derived from an EMBL/GenBank/DDBJ whole genome shotgun (WGS) entry which is preliminary data.</text>
</comment>
<proteinExistence type="predicted"/>
<dbReference type="InterPro" id="IPR030791">
    <property type="entry name" value="Rotatin"/>
</dbReference>
<evidence type="ECO:0000313" key="2">
    <source>
        <dbReference type="Proteomes" id="UP000276133"/>
    </source>
</evidence>
<organism evidence="1 2">
    <name type="scientific">Brachionus plicatilis</name>
    <name type="common">Marine rotifer</name>
    <name type="synonym">Brachionus muelleri</name>
    <dbReference type="NCBI Taxonomy" id="10195"/>
    <lineage>
        <taxon>Eukaryota</taxon>
        <taxon>Metazoa</taxon>
        <taxon>Spiralia</taxon>
        <taxon>Gnathifera</taxon>
        <taxon>Rotifera</taxon>
        <taxon>Eurotatoria</taxon>
        <taxon>Monogononta</taxon>
        <taxon>Pseudotrocha</taxon>
        <taxon>Ploima</taxon>
        <taxon>Brachionidae</taxon>
        <taxon>Brachionus</taxon>
    </lineage>
</organism>
<dbReference type="EMBL" id="REGN01012852">
    <property type="protein sequence ID" value="RMZ94718.1"/>
    <property type="molecule type" value="Genomic_DNA"/>
</dbReference>
<dbReference type="GO" id="GO:0010457">
    <property type="term" value="P:centriole-centriole cohesion"/>
    <property type="evidence" value="ECO:0007669"/>
    <property type="project" value="TreeGrafter"/>
</dbReference>
<dbReference type="GO" id="GO:0005813">
    <property type="term" value="C:centrosome"/>
    <property type="evidence" value="ECO:0007669"/>
    <property type="project" value="InterPro"/>
</dbReference>
<reference evidence="1 2" key="1">
    <citation type="journal article" date="2018" name="Sci. Rep.">
        <title>Genomic signatures of local adaptation to the degree of environmental predictability in rotifers.</title>
        <authorList>
            <person name="Franch-Gras L."/>
            <person name="Hahn C."/>
            <person name="Garcia-Roger E.M."/>
            <person name="Carmona M.J."/>
            <person name="Serra M."/>
            <person name="Gomez A."/>
        </authorList>
    </citation>
    <scope>NUCLEOTIDE SEQUENCE [LARGE SCALE GENOMIC DNA]</scope>
    <source>
        <strain evidence="1">HYR1</strain>
    </source>
</reference>
<dbReference type="PANTHER" id="PTHR31691">
    <property type="entry name" value="ROTATIN"/>
    <property type="match status" value="1"/>
</dbReference>
<dbReference type="GO" id="GO:0032053">
    <property type="term" value="P:ciliary basal body organization"/>
    <property type="evidence" value="ECO:0007669"/>
    <property type="project" value="TreeGrafter"/>
</dbReference>
<gene>
    <name evidence="1" type="ORF">BpHYR1_018400</name>
</gene>
<name>A0A3M7P6L9_BRAPC</name>
<evidence type="ECO:0000313" key="1">
    <source>
        <dbReference type="EMBL" id="RMZ94718.1"/>
    </source>
</evidence>
<protein>
    <submittedName>
        <fullName evidence="1">Putative rotatin-like</fullName>
    </submittedName>
</protein>
<dbReference type="AlphaFoldDB" id="A0A3M7P6L9"/>
<dbReference type="PANTHER" id="PTHR31691:SF1">
    <property type="entry name" value="ROTATIN"/>
    <property type="match status" value="1"/>
</dbReference>
<dbReference type="Proteomes" id="UP000276133">
    <property type="component" value="Unassembled WGS sequence"/>
</dbReference>
<dbReference type="GO" id="GO:0005814">
    <property type="term" value="C:centriole"/>
    <property type="evidence" value="ECO:0007669"/>
    <property type="project" value="TreeGrafter"/>
</dbReference>